<reference evidence="7" key="1">
    <citation type="submission" date="2025-08" db="UniProtKB">
        <authorList>
            <consortium name="RefSeq"/>
        </authorList>
    </citation>
    <scope>IDENTIFICATION</scope>
</reference>
<evidence type="ECO:0000256" key="1">
    <source>
        <dbReference type="ARBA" id="ARBA00022723"/>
    </source>
</evidence>
<dbReference type="Pfam" id="PF04434">
    <property type="entry name" value="SWIM"/>
    <property type="match status" value="1"/>
</dbReference>
<dbReference type="SMART" id="SM00575">
    <property type="entry name" value="ZnF_PMZ"/>
    <property type="match status" value="1"/>
</dbReference>
<evidence type="ECO:0000256" key="3">
    <source>
        <dbReference type="ARBA" id="ARBA00022833"/>
    </source>
</evidence>
<keyword evidence="3" id="KW-0862">Zinc</keyword>
<keyword evidence="2 4" id="KW-0863">Zinc-finger</keyword>
<keyword evidence="6" id="KW-1185">Reference proteome</keyword>
<dbReference type="Proteomes" id="UP001515500">
    <property type="component" value="Unplaced"/>
</dbReference>
<evidence type="ECO:0000259" key="5">
    <source>
        <dbReference type="PROSITE" id="PS50966"/>
    </source>
</evidence>
<keyword evidence="1" id="KW-0479">Metal-binding</keyword>
<gene>
    <name evidence="7" type="primary">LOC120254384</name>
</gene>
<organism evidence="6 7">
    <name type="scientific">Dioscorea cayennensis subsp. rotundata</name>
    <name type="common">White Guinea yam</name>
    <name type="synonym">Dioscorea rotundata</name>
    <dbReference type="NCBI Taxonomy" id="55577"/>
    <lineage>
        <taxon>Eukaryota</taxon>
        <taxon>Viridiplantae</taxon>
        <taxon>Streptophyta</taxon>
        <taxon>Embryophyta</taxon>
        <taxon>Tracheophyta</taxon>
        <taxon>Spermatophyta</taxon>
        <taxon>Magnoliopsida</taxon>
        <taxon>Liliopsida</taxon>
        <taxon>Dioscoreales</taxon>
        <taxon>Dioscoreaceae</taxon>
        <taxon>Dioscorea</taxon>
    </lineage>
</organism>
<evidence type="ECO:0000256" key="2">
    <source>
        <dbReference type="ARBA" id="ARBA00022771"/>
    </source>
</evidence>
<dbReference type="InterPro" id="IPR006564">
    <property type="entry name" value="Znf_PMZ"/>
</dbReference>
<feature type="domain" description="SWIM-type" evidence="5">
    <location>
        <begin position="54"/>
        <end position="86"/>
    </location>
</feature>
<dbReference type="RefSeq" id="XP_039118422.1">
    <property type="nucleotide sequence ID" value="XM_039262488.1"/>
</dbReference>
<dbReference type="PANTHER" id="PTHR31973">
    <property type="entry name" value="POLYPROTEIN, PUTATIVE-RELATED"/>
    <property type="match status" value="1"/>
</dbReference>
<accession>A0AB40AU85</accession>
<evidence type="ECO:0000256" key="4">
    <source>
        <dbReference type="PROSITE-ProRule" id="PRU00325"/>
    </source>
</evidence>
<dbReference type="PROSITE" id="PS50966">
    <property type="entry name" value="ZF_SWIM"/>
    <property type="match status" value="1"/>
</dbReference>
<dbReference type="GeneID" id="120254384"/>
<name>A0AB40AU85_DIOCR</name>
<sequence>MGMLCHRREQSHRWERRLYPVIHQKIEELVEESRNLLVGRSDGDHFEVVDQKNYCISLNSRTCSCRRWQVYGITCKHTCAAILQIDTNIHRYVDDYFTVDSYRQAYAEAIFLVPDNDKPDDLNRELLVHSPITKKLVGRPRWKRLESQASIVSELRCSRCHDAGHNRRSCNASIAD</sequence>
<evidence type="ECO:0000313" key="6">
    <source>
        <dbReference type="Proteomes" id="UP001515500"/>
    </source>
</evidence>
<dbReference type="AlphaFoldDB" id="A0AB40AU85"/>
<protein>
    <submittedName>
        <fullName evidence="7">Uncharacterized protein LOC120254384</fullName>
    </submittedName>
</protein>
<dbReference type="PANTHER" id="PTHR31973:SF187">
    <property type="entry name" value="MUTATOR TRANSPOSASE MUDRA PROTEIN"/>
    <property type="match status" value="1"/>
</dbReference>
<proteinExistence type="predicted"/>
<dbReference type="InterPro" id="IPR007527">
    <property type="entry name" value="Znf_SWIM"/>
</dbReference>
<evidence type="ECO:0000313" key="7">
    <source>
        <dbReference type="RefSeq" id="XP_039118422.1"/>
    </source>
</evidence>
<dbReference type="GO" id="GO:0008270">
    <property type="term" value="F:zinc ion binding"/>
    <property type="evidence" value="ECO:0007669"/>
    <property type="project" value="UniProtKB-KW"/>
</dbReference>